<dbReference type="GO" id="GO:0005737">
    <property type="term" value="C:cytoplasm"/>
    <property type="evidence" value="ECO:0007669"/>
    <property type="project" value="UniProtKB-ARBA"/>
</dbReference>
<keyword evidence="3" id="KW-0694">RNA-binding</keyword>
<evidence type="ECO:0000256" key="5">
    <source>
        <dbReference type="ARBA" id="ARBA00023274"/>
    </source>
</evidence>
<dbReference type="GO" id="GO:0006412">
    <property type="term" value="P:translation"/>
    <property type="evidence" value="ECO:0007669"/>
    <property type="project" value="InterPro"/>
</dbReference>
<dbReference type="SUPFAM" id="SSF54768">
    <property type="entry name" value="dsRNA-binding domain-like"/>
    <property type="match status" value="1"/>
</dbReference>
<keyword evidence="5" id="KW-0687">Ribonucleoprotein</keyword>
<feature type="non-terminal residue" evidence="8">
    <location>
        <position position="1"/>
    </location>
</feature>
<dbReference type="Pfam" id="PF03719">
    <property type="entry name" value="Ribosomal_S5_C"/>
    <property type="match status" value="1"/>
</dbReference>
<dbReference type="AlphaFoldDB" id="A0A382MRL4"/>
<dbReference type="InterPro" id="IPR005324">
    <property type="entry name" value="Ribosomal_uS5_C"/>
</dbReference>
<dbReference type="InterPro" id="IPR000851">
    <property type="entry name" value="Ribosomal_uS5"/>
</dbReference>
<dbReference type="Gene3D" id="3.30.160.20">
    <property type="match status" value="1"/>
</dbReference>
<dbReference type="NCBIfam" id="TIGR01021">
    <property type="entry name" value="rpsE_bact"/>
    <property type="match status" value="1"/>
</dbReference>
<dbReference type="InterPro" id="IPR013810">
    <property type="entry name" value="Ribosomal_uS5_N"/>
</dbReference>
<feature type="compositionally biased region" description="Low complexity" evidence="6">
    <location>
        <begin position="149"/>
        <end position="174"/>
    </location>
</feature>
<keyword evidence="2" id="KW-0699">rRNA-binding</keyword>
<sequence length="174" mass="18407">VLSINRSAKVVKGGRRFGFSAVVIVGDKKGRVGMGQGKANQVPDCIRKASENARTQLVNVILRDTTIPHEVLSRYDGAKVLLRPASNGTGIIAGKTVRAVCELAGVRNMLSKSLGSNNPLNLAKATLKGLLELRDRNEVMKARGKSIPEPETATTEEPIAEEPAAAAEPVTAAE</sequence>
<dbReference type="GO" id="GO:0019843">
    <property type="term" value="F:rRNA binding"/>
    <property type="evidence" value="ECO:0007669"/>
    <property type="project" value="UniProtKB-KW"/>
</dbReference>
<evidence type="ECO:0000256" key="1">
    <source>
        <dbReference type="ARBA" id="ARBA00008945"/>
    </source>
</evidence>
<name>A0A382MRL4_9ZZZZ</name>
<dbReference type="PROSITE" id="PS50881">
    <property type="entry name" value="S5_DSRBD"/>
    <property type="match status" value="1"/>
</dbReference>
<evidence type="ECO:0000256" key="3">
    <source>
        <dbReference type="ARBA" id="ARBA00022884"/>
    </source>
</evidence>
<reference evidence="8" key="1">
    <citation type="submission" date="2018-05" db="EMBL/GenBank/DDBJ databases">
        <authorList>
            <person name="Lanie J.A."/>
            <person name="Ng W.-L."/>
            <person name="Kazmierczak K.M."/>
            <person name="Andrzejewski T.M."/>
            <person name="Davidsen T.M."/>
            <person name="Wayne K.J."/>
            <person name="Tettelin H."/>
            <person name="Glass J.I."/>
            <person name="Rusch D."/>
            <person name="Podicherti R."/>
            <person name="Tsui H.-C.T."/>
            <person name="Winkler M.E."/>
        </authorList>
    </citation>
    <scope>NUCLEOTIDE SEQUENCE</scope>
</reference>
<dbReference type="SUPFAM" id="SSF54211">
    <property type="entry name" value="Ribosomal protein S5 domain 2-like"/>
    <property type="match status" value="1"/>
</dbReference>
<dbReference type="InterPro" id="IPR005712">
    <property type="entry name" value="Ribosomal_uS5_bac-type"/>
</dbReference>
<evidence type="ECO:0000313" key="8">
    <source>
        <dbReference type="EMBL" id="SVC50765.1"/>
    </source>
</evidence>
<proteinExistence type="inferred from homology"/>
<dbReference type="PANTHER" id="PTHR48277">
    <property type="entry name" value="MITOCHONDRIAL RIBOSOMAL PROTEIN S5"/>
    <property type="match status" value="1"/>
</dbReference>
<feature type="domain" description="S5 DRBM" evidence="7">
    <location>
        <begin position="1"/>
        <end position="60"/>
    </location>
</feature>
<dbReference type="PANTHER" id="PTHR48277:SF1">
    <property type="entry name" value="MITOCHONDRIAL RIBOSOMAL PROTEIN S5"/>
    <property type="match status" value="1"/>
</dbReference>
<accession>A0A382MRL4</accession>
<evidence type="ECO:0000259" key="7">
    <source>
        <dbReference type="PROSITE" id="PS50881"/>
    </source>
</evidence>
<dbReference type="InterPro" id="IPR014721">
    <property type="entry name" value="Ribsml_uS5_D2-typ_fold_subgr"/>
</dbReference>
<dbReference type="GO" id="GO:0003735">
    <property type="term" value="F:structural constituent of ribosome"/>
    <property type="evidence" value="ECO:0007669"/>
    <property type="project" value="InterPro"/>
</dbReference>
<dbReference type="Pfam" id="PF00333">
    <property type="entry name" value="Ribosomal_S5"/>
    <property type="match status" value="1"/>
</dbReference>
<feature type="region of interest" description="Disordered" evidence="6">
    <location>
        <begin position="141"/>
        <end position="174"/>
    </location>
</feature>
<organism evidence="8">
    <name type="scientific">marine metagenome</name>
    <dbReference type="NCBI Taxonomy" id="408172"/>
    <lineage>
        <taxon>unclassified sequences</taxon>
        <taxon>metagenomes</taxon>
        <taxon>ecological metagenomes</taxon>
    </lineage>
</organism>
<dbReference type="HAMAP" id="MF_01307_B">
    <property type="entry name" value="Ribosomal_uS5_B"/>
    <property type="match status" value="1"/>
</dbReference>
<dbReference type="EMBL" id="UINC01095022">
    <property type="protein sequence ID" value="SVC50765.1"/>
    <property type="molecule type" value="Genomic_DNA"/>
</dbReference>
<dbReference type="FunFam" id="3.30.230.10:FF:000002">
    <property type="entry name" value="30S ribosomal protein S5"/>
    <property type="match status" value="1"/>
</dbReference>
<dbReference type="GO" id="GO:0015935">
    <property type="term" value="C:small ribosomal subunit"/>
    <property type="evidence" value="ECO:0007669"/>
    <property type="project" value="InterPro"/>
</dbReference>
<gene>
    <name evidence="8" type="ORF">METZ01_LOCUS303619</name>
</gene>
<evidence type="ECO:0000256" key="4">
    <source>
        <dbReference type="ARBA" id="ARBA00022980"/>
    </source>
</evidence>
<dbReference type="Gene3D" id="3.30.230.10">
    <property type="match status" value="1"/>
</dbReference>
<evidence type="ECO:0000256" key="2">
    <source>
        <dbReference type="ARBA" id="ARBA00022730"/>
    </source>
</evidence>
<comment type="similarity">
    <text evidence="1">Belongs to the universal ribosomal protein uS5 family.</text>
</comment>
<evidence type="ECO:0000256" key="6">
    <source>
        <dbReference type="SAM" id="MobiDB-lite"/>
    </source>
</evidence>
<protein>
    <recommendedName>
        <fullName evidence="7">S5 DRBM domain-containing protein</fullName>
    </recommendedName>
</protein>
<keyword evidence="4" id="KW-0689">Ribosomal protein</keyword>
<dbReference type="InterPro" id="IPR020568">
    <property type="entry name" value="Ribosomal_Su5_D2-typ_SF"/>
</dbReference>